<evidence type="ECO:0000256" key="1">
    <source>
        <dbReference type="ARBA" id="ARBA00003195"/>
    </source>
</evidence>
<dbReference type="GO" id="GO:0006120">
    <property type="term" value="P:mitochondrial electron transport, NADH to ubiquinone"/>
    <property type="evidence" value="ECO:0007669"/>
    <property type="project" value="InterPro"/>
</dbReference>
<protein>
    <recommendedName>
        <fullName evidence="13">NADH dehydrogenase [ubiquinone] 1 alpha subcomplex subunit 8</fullName>
    </recommendedName>
</protein>
<evidence type="ECO:0000256" key="5">
    <source>
        <dbReference type="ARBA" id="ARBA00022660"/>
    </source>
</evidence>
<dbReference type="Proteomes" id="UP001201980">
    <property type="component" value="Unassembled WGS sequence"/>
</dbReference>
<evidence type="ECO:0000256" key="7">
    <source>
        <dbReference type="ARBA" id="ARBA00022982"/>
    </source>
</evidence>
<keyword evidence="4" id="KW-0813">Transport</keyword>
<comment type="caution">
    <text evidence="11">The sequence shown here is derived from an EMBL/GenBank/DDBJ whole genome shotgun (WGS) entry which is preliminary data.</text>
</comment>
<organism evidence="11 12">
    <name type="scientific">Zalerion maritima</name>
    <dbReference type="NCBI Taxonomy" id="339359"/>
    <lineage>
        <taxon>Eukaryota</taxon>
        <taxon>Fungi</taxon>
        <taxon>Dikarya</taxon>
        <taxon>Ascomycota</taxon>
        <taxon>Pezizomycotina</taxon>
        <taxon>Sordariomycetes</taxon>
        <taxon>Lulworthiomycetidae</taxon>
        <taxon>Lulworthiales</taxon>
        <taxon>Lulworthiaceae</taxon>
        <taxon>Zalerion</taxon>
    </lineage>
</organism>
<dbReference type="EMBL" id="JAKWBI020000542">
    <property type="protein sequence ID" value="KAJ2893993.1"/>
    <property type="molecule type" value="Genomic_DNA"/>
</dbReference>
<name>A0AAD5RHZ7_9PEZI</name>
<evidence type="ECO:0000256" key="3">
    <source>
        <dbReference type="ARBA" id="ARBA00010705"/>
    </source>
</evidence>
<keyword evidence="12" id="KW-1185">Reference proteome</keyword>
<evidence type="ECO:0000313" key="11">
    <source>
        <dbReference type="EMBL" id="KAJ2893993.1"/>
    </source>
</evidence>
<feature type="region of interest" description="Disordered" evidence="10">
    <location>
        <begin position="208"/>
        <end position="229"/>
    </location>
</feature>
<gene>
    <name evidence="11" type="ORF">MKZ38_008037</name>
</gene>
<evidence type="ECO:0000256" key="2">
    <source>
        <dbReference type="ARBA" id="ARBA00004173"/>
    </source>
</evidence>
<keyword evidence="6" id="KW-0677">Repeat</keyword>
<comment type="similarity">
    <text evidence="3">Belongs to the complex I NDUFA8 subunit family.</text>
</comment>
<dbReference type="GO" id="GO:0005739">
    <property type="term" value="C:mitochondrion"/>
    <property type="evidence" value="ECO:0007669"/>
    <property type="project" value="UniProtKB-SubCell"/>
</dbReference>
<dbReference type="PANTHER" id="PTHR13344:SF0">
    <property type="entry name" value="NADH DEHYDROGENASE [UBIQUINONE] 1 ALPHA SUBCOMPLEX SUBUNIT 8"/>
    <property type="match status" value="1"/>
</dbReference>
<evidence type="ECO:0000313" key="12">
    <source>
        <dbReference type="Proteomes" id="UP001201980"/>
    </source>
</evidence>
<evidence type="ECO:0000256" key="8">
    <source>
        <dbReference type="ARBA" id="ARBA00023128"/>
    </source>
</evidence>
<sequence>MKTIQPPTTLQPWPTEIPCKWKPDLPYLETFQLNPNQPPIAFRLSLQKLDLLTRHATTSFNQKLLFDTTPLPDRIPAVKEIGSSSAPLMSASFFIGARCHDYNDDYMQCKNENPGRGEFECMKEGRKVTRCAQGVLQDINTYCLIEFRKHWECLEQHNQQLFQCRPQEWTLNKCVYDTMKLVKEVPDQPKNSTPVHLRSQQIYAHSKIPSVLKPFAPPSTKEDNEKASQ</sequence>
<keyword evidence="8" id="KW-0496">Mitochondrion</keyword>
<evidence type="ECO:0000256" key="6">
    <source>
        <dbReference type="ARBA" id="ARBA00022737"/>
    </source>
</evidence>
<dbReference type="PANTHER" id="PTHR13344">
    <property type="entry name" value="NADH-UBIQUINONE OXIDOREDUCTASE"/>
    <property type="match status" value="1"/>
</dbReference>
<evidence type="ECO:0008006" key="13">
    <source>
        <dbReference type="Google" id="ProtNLM"/>
    </source>
</evidence>
<proteinExistence type="inferred from homology"/>
<dbReference type="InterPro" id="IPR016680">
    <property type="entry name" value="NDUFA8"/>
</dbReference>
<keyword evidence="5" id="KW-0679">Respiratory chain</keyword>
<dbReference type="AlphaFoldDB" id="A0AAD5RHZ7"/>
<keyword evidence="9" id="KW-1015">Disulfide bond</keyword>
<reference evidence="11" key="1">
    <citation type="submission" date="2022-07" db="EMBL/GenBank/DDBJ databases">
        <title>Draft genome sequence of Zalerion maritima ATCC 34329, a (micro)plastics degrading marine fungus.</title>
        <authorList>
            <person name="Paco A."/>
            <person name="Goncalves M.F.M."/>
            <person name="Rocha-Santos T.A.P."/>
            <person name="Alves A."/>
        </authorList>
    </citation>
    <scope>NUCLEOTIDE SEQUENCE</scope>
    <source>
        <strain evidence="11">ATCC 34329</strain>
    </source>
</reference>
<dbReference type="PROSITE" id="PS51808">
    <property type="entry name" value="CHCH"/>
    <property type="match status" value="2"/>
</dbReference>
<evidence type="ECO:0000256" key="10">
    <source>
        <dbReference type="SAM" id="MobiDB-lite"/>
    </source>
</evidence>
<accession>A0AAD5RHZ7</accession>
<evidence type="ECO:0000256" key="9">
    <source>
        <dbReference type="ARBA" id="ARBA00023157"/>
    </source>
</evidence>
<keyword evidence="7" id="KW-0249">Electron transport</keyword>
<evidence type="ECO:0000256" key="4">
    <source>
        <dbReference type="ARBA" id="ARBA00022448"/>
    </source>
</evidence>
<comment type="function">
    <text evidence="1">Accessory subunit of the mitochondrial membrane respiratory chain NADH dehydrogenase (Complex I), that is believed not to be involved in catalysis. Complex I functions in the transfer of electrons from NADH to the respiratory chain. The immediate electron acceptor for the enzyme is believed to be ubiquinone.</text>
</comment>
<comment type="subcellular location">
    <subcellularLocation>
        <location evidence="2">Mitochondrion</location>
    </subcellularLocation>
</comment>
<feature type="compositionally biased region" description="Basic and acidic residues" evidence="10">
    <location>
        <begin position="220"/>
        <end position="229"/>
    </location>
</feature>